<evidence type="ECO:0000313" key="3">
    <source>
        <dbReference type="Proteomes" id="UP000018001"/>
    </source>
</evidence>
<keyword evidence="3" id="KW-1185">Reference proteome</keyword>
<proteinExistence type="predicted"/>
<dbReference type="HOGENOM" id="CLU_523721_0_0_1"/>
<dbReference type="Proteomes" id="UP000018001">
    <property type="component" value="Unassembled WGS sequence"/>
</dbReference>
<organism evidence="2 3">
    <name type="scientific">Byssochlamys spectabilis (strain No. 5 / NBRC 109023)</name>
    <name type="common">Paecilomyces variotii</name>
    <dbReference type="NCBI Taxonomy" id="1356009"/>
    <lineage>
        <taxon>Eukaryota</taxon>
        <taxon>Fungi</taxon>
        <taxon>Dikarya</taxon>
        <taxon>Ascomycota</taxon>
        <taxon>Pezizomycotina</taxon>
        <taxon>Eurotiomycetes</taxon>
        <taxon>Eurotiomycetidae</taxon>
        <taxon>Eurotiales</taxon>
        <taxon>Thermoascaceae</taxon>
        <taxon>Paecilomyces</taxon>
    </lineage>
</organism>
<feature type="domain" description="F-box" evidence="1">
    <location>
        <begin position="16"/>
        <end position="49"/>
    </location>
</feature>
<sequence>MDLPQFLRYIYYGASECAKSVFDNLSTRDIANLRLTCKAVHQATASCPLVRRIYISSHTADLDAFRTIAGNPILAQHIEEIVWDDTTFNRMLLDYKVYKHIWQCSQLYEEVLRQAFDIWKNLVEEHLRIREQQLDFKALVEALPNLPSLKKITLTRLSLGNVQGPASWTFRGRPQLMKSPAMKHWLAIPYRFRKFMSIPSVQWHWQNWRYQNSYPSEVSEVFSPEYRYDGMSPDLLNFFDDWDGDDYSFYAEAVMRSPAQPAPVYSPFRGLILLARAIDQTATKLDEFQVLDQDGGGISLQYFQDRNPEFKTLLRALRPVRHLSLDTDGDGSPLTVRFGTGDALVSMLSSLNSLQSLYLRVDWPEFFVILGNGSKDPLDIRLPHLKELTISTWRDLDSSHLSQILSWCKNLTQPLDATEEENETTRERMTLRLSNIGLNCNTSWDSVFQELKSTPEIYSDALSWLQRLDLHNVSDRALRSETKRAVDYAWFSSDNAVLEYISGKGPFPLKAGCMYNDHVD</sequence>
<accession>V5FBP6</accession>
<evidence type="ECO:0000313" key="2">
    <source>
        <dbReference type="EMBL" id="GAD94149.1"/>
    </source>
</evidence>
<dbReference type="EMBL" id="BAUL01000080">
    <property type="protein sequence ID" value="GAD94149.1"/>
    <property type="molecule type" value="Genomic_DNA"/>
</dbReference>
<evidence type="ECO:0000259" key="1">
    <source>
        <dbReference type="Pfam" id="PF00646"/>
    </source>
</evidence>
<protein>
    <recommendedName>
        <fullName evidence="1">F-box domain-containing protein</fullName>
    </recommendedName>
</protein>
<reference evidence="3" key="1">
    <citation type="journal article" date="2014" name="Genome Announc.">
        <title>Draft genome sequence of the formaldehyde-resistant fungus Byssochlamys spectabilis No. 5 (anamorph Paecilomyces variotii No. 5) (NBRC109023).</title>
        <authorList>
            <person name="Oka T."/>
            <person name="Ekino K."/>
            <person name="Fukuda K."/>
            <person name="Nomura Y."/>
        </authorList>
    </citation>
    <scope>NUCLEOTIDE SEQUENCE [LARGE SCALE GENOMIC DNA]</scope>
    <source>
        <strain evidence="3">No. 5 / NBRC 109023</strain>
    </source>
</reference>
<dbReference type="eggNOG" id="ENOG502SJQV">
    <property type="taxonomic scope" value="Eukaryota"/>
</dbReference>
<dbReference type="AlphaFoldDB" id="V5FBP6"/>
<name>V5FBP6_BYSSN</name>
<dbReference type="InterPro" id="IPR001810">
    <property type="entry name" value="F-box_dom"/>
</dbReference>
<dbReference type="OrthoDB" id="4227344at2759"/>
<dbReference type="Pfam" id="PF00646">
    <property type="entry name" value="F-box"/>
    <property type="match status" value="1"/>
</dbReference>
<gene>
    <name evidence="2" type="ORF">PVAR5_2770</name>
</gene>
<dbReference type="InParanoid" id="V5FBP6"/>
<comment type="caution">
    <text evidence="2">The sequence shown here is derived from an EMBL/GenBank/DDBJ whole genome shotgun (WGS) entry which is preliminary data.</text>
</comment>